<accession>A0A2W5Q799</accession>
<evidence type="ECO:0000259" key="2">
    <source>
        <dbReference type="Pfam" id="PF07287"/>
    </source>
</evidence>
<evidence type="ECO:0000256" key="1">
    <source>
        <dbReference type="SAM" id="MobiDB-lite"/>
    </source>
</evidence>
<dbReference type="Proteomes" id="UP000249135">
    <property type="component" value="Unassembled WGS sequence"/>
</dbReference>
<feature type="domain" description="Acyclic terpene utilisation N-terminal" evidence="2">
    <location>
        <begin position="30"/>
        <end position="473"/>
    </location>
</feature>
<dbReference type="AlphaFoldDB" id="A0A2W5Q799"/>
<organism evidence="3 4">
    <name type="scientific">Variovorax paradoxus</name>
    <dbReference type="NCBI Taxonomy" id="34073"/>
    <lineage>
        <taxon>Bacteria</taxon>
        <taxon>Pseudomonadati</taxon>
        <taxon>Pseudomonadota</taxon>
        <taxon>Betaproteobacteria</taxon>
        <taxon>Burkholderiales</taxon>
        <taxon>Comamonadaceae</taxon>
        <taxon>Variovorax</taxon>
    </lineage>
</organism>
<dbReference type="Pfam" id="PF07287">
    <property type="entry name" value="AtuA"/>
    <property type="match status" value="1"/>
</dbReference>
<dbReference type="PANTHER" id="PTHR47708:SF2">
    <property type="entry name" value="SI:CH73-132F6.5"/>
    <property type="match status" value="1"/>
</dbReference>
<evidence type="ECO:0000313" key="3">
    <source>
        <dbReference type="EMBL" id="PZQ72449.1"/>
    </source>
</evidence>
<name>A0A2W5Q799_VARPD</name>
<gene>
    <name evidence="3" type="ORF">DI563_16500</name>
</gene>
<proteinExistence type="predicted"/>
<comment type="caution">
    <text evidence="3">The sequence shown here is derived from an EMBL/GenBank/DDBJ whole genome shotgun (WGS) entry which is preliminary data.</text>
</comment>
<reference evidence="3 4" key="1">
    <citation type="submission" date="2017-08" db="EMBL/GenBank/DDBJ databases">
        <title>Infants hospitalized years apart are colonized by the same room-sourced microbial strains.</title>
        <authorList>
            <person name="Brooks B."/>
            <person name="Olm M.R."/>
            <person name="Firek B.A."/>
            <person name="Baker R."/>
            <person name="Thomas B.C."/>
            <person name="Morowitz M.J."/>
            <person name="Banfield J.F."/>
        </authorList>
    </citation>
    <scope>NUCLEOTIDE SEQUENCE [LARGE SCALE GENOMIC DNA]</scope>
    <source>
        <strain evidence="3">S2_005_003_R2_41</strain>
    </source>
</reference>
<evidence type="ECO:0000313" key="4">
    <source>
        <dbReference type="Proteomes" id="UP000249135"/>
    </source>
</evidence>
<sequence>MKTIANGINPGQQPVGASRAGGALRTLPRSASGFWGDSSVAAGQLVRGGAPIDYLVFDYLAETTMAVLAGARLRKPEMGWATDFVEVAMRDVLADCVARRIRVVSNAGGVQPEACADALRALARAQGIDVRVAVVLGDDVSAQMPALNAAGVEDITTGERVPARALSANAYLGAQGIRAALAAGADVVVTGRCVDSAVTLGPLLHEFGWAADDWDRLAGGSLAGHIIECGCQATGGLHTDWQAIPDWPTIGYPIVEVAEDGSFALGKPPNTGGAVLRAAVAEQLLYEIGDPAAYLLPDVRCDFTQVRIEQVDAQTVRVSGARGGPPPTGYKVSATVLDGWRCAGAMVIVGREAPAKARRTAEAILARTRSLFQARGLADYTATYVEVLGTESIYGPHARPGAADAREVLMRVVVDHADRKALELFAREIAPAGTSWSPGTTAPGSMAGRPPVVPLIKPFAFVLPREAVAVRVRLEGDELPLAAAPALPAPTAVPPVPPPEAVALP</sequence>
<dbReference type="PANTHER" id="PTHR47708">
    <property type="match status" value="1"/>
</dbReference>
<protein>
    <submittedName>
        <fullName evidence="3">Terpene utilization protein AtuA</fullName>
    </submittedName>
</protein>
<feature type="non-terminal residue" evidence="3">
    <location>
        <position position="505"/>
    </location>
</feature>
<dbReference type="InterPro" id="IPR010839">
    <property type="entry name" value="AtuA_N"/>
</dbReference>
<dbReference type="EMBL" id="QFPP01000221">
    <property type="protein sequence ID" value="PZQ72449.1"/>
    <property type="molecule type" value="Genomic_DNA"/>
</dbReference>
<feature type="region of interest" description="Disordered" evidence="1">
    <location>
        <begin position="1"/>
        <end position="20"/>
    </location>
</feature>